<name>A0ABR4H271_9EURO</name>
<feature type="compositionally biased region" description="Basic and acidic residues" evidence="1">
    <location>
        <begin position="128"/>
        <end position="151"/>
    </location>
</feature>
<accession>A0ABR4H271</accession>
<organism evidence="2 3">
    <name type="scientific">Aspergillus granulosus</name>
    <dbReference type="NCBI Taxonomy" id="176169"/>
    <lineage>
        <taxon>Eukaryota</taxon>
        <taxon>Fungi</taxon>
        <taxon>Dikarya</taxon>
        <taxon>Ascomycota</taxon>
        <taxon>Pezizomycotina</taxon>
        <taxon>Eurotiomycetes</taxon>
        <taxon>Eurotiomycetidae</taxon>
        <taxon>Eurotiales</taxon>
        <taxon>Aspergillaceae</taxon>
        <taxon>Aspergillus</taxon>
        <taxon>Aspergillus subgen. Nidulantes</taxon>
    </lineage>
</organism>
<keyword evidence="3" id="KW-1185">Reference proteome</keyword>
<evidence type="ECO:0000313" key="2">
    <source>
        <dbReference type="EMBL" id="KAL2809556.1"/>
    </source>
</evidence>
<dbReference type="EMBL" id="JBFXLT010000086">
    <property type="protein sequence ID" value="KAL2809556.1"/>
    <property type="molecule type" value="Genomic_DNA"/>
</dbReference>
<protein>
    <submittedName>
        <fullName evidence="2">Uncharacterized protein</fullName>
    </submittedName>
</protein>
<feature type="compositionally biased region" description="Basic residues" evidence="1">
    <location>
        <begin position="10"/>
        <end position="22"/>
    </location>
</feature>
<proteinExistence type="predicted"/>
<feature type="region of interest" description="Disordered" evidence="1">
    <location>
        <begin position="102"/>
        <end position="151"/>
    </location>
</feature>
<feature type="region of interest" description="Disordered" evidence="1">
    <location>
        <begin position="1"/>
        <end position="23"/>
    </location>
</feature>
<reference evidence="2 3" key="1">
    <citation type="submission" date="2024-07" db="EMBL/GenBank/DDBJ databases">
        <title>Section-level genome sequencing and comparative genomics of Aspergillus sections Usti and Cavernicolus.</title>
        <authorList>
            <consortium name="Lawrence Berkeley National Laboratory"/>
            <person name="Nybo J.L."/>
            <person name="Vesth T.C."/>
            <person name="Theobald S."/>
            <person name="Frisvad J.C."/>
            <person name="Larsen T.O."/>
            <person name="Kjaerboelling I."/>
            <person name="Rothschild-Mancinelli K."/>
            <person name="Lyhne E.K."/>
            <person name="Kogle M.E."/>
            <person name="Barry K."/>
            <person name="Clum A."/>
            <person name="Na H."/>
            <person name="Ledsgaard L."/>
            <person name="Lin J."/>
            <person name="Lipzen A."/>
            <person name="Kuo A."/>
            <person name="Riley R."/>
            <person name="Mondo S."/>
            <person name="Labutti K."/>
            <person name="Haridas S."/>
            <person name="Pangalinan J."/>
            <person name="Salamov A.A."/>
            <person name="Simmons B.A."/>
            <person name="Magnuson J.K."/>
            <person name="Chen J."/>
            <person name="Drula E."/>
            <person name="Henrissat B."/>
            <person name="Wiebenga A."/>
            <person name="Lubbers R.J."/>
            <person name="Gomes A.C."/>
            <person name="Makela M.R."/>
            <person name="Stajich J."/>
            <person name="Grigoriev I.V."/>
            <person name="Mortensen U.H."/>
            <person name="De Vries R.P."/>
            <person name="Baker S.E."/>
            <person name="Andersen M.R."/>
        </authorList>
    </citation>
    <scope>NUCLEOTIDE SEQUENCE [LARGE SCALE GENOMIC DNA]</scope>
    <source>
        <strain evidence="2 3">CBS 588.65</strain>
    </source>
</reference>
<evidence type="ECO:0000313" key="3">
    <source>
        <dbReference type="Proteomes" id="UP001610334"/>
    </source>
</evidence>
<comment type="caution">
    <text evidence="2">The sequence shown here is derived from an EMBL/GenBank/DDBJ whole genome shotgun (WGS) entry which is preliminary data.</text>
</comment>
<sequence length="151" mass="16791">MTQDGPWKQGKIRPANRAHPRKSGSFGPILALGSICCLDLAQCGSPCFQGFRLYPFQRINDEATFDLWTGSPVDLATRTRLSQSRNNKIGVVLGYTAPTNPGFAGVERHTGTSWRHRPRIEGEGGNAGRDRPRLWKEQTRLGRRETFPAKG</sequence>
<gene>
    <name evidence="2" type="ORF">BJX63DRAFT_350364</name>
</gene>
<dbReference type="Proteomes" id="UP001610334">
    <property type="component" value="Unassembled WGS sequence"/>
</dbReference>
<evidence type="ECO:0000256" key="1">
    <source>
        <dbReference type="SAM" id="MobiDB-lite"/>
    </source>
</evidence>